<dbReference type="KEGG" id="lgi:LOTGIDRAFT_228067"/>
<dbReference type="PROSITE" id="PS50030">
    <property type="entry name" value="UBA"/>
    <property type="match status" value="1"/>
</dbReference>
<dbReference type="GO" id="GO:0005737">
    <property type="term" value="C:cytoplasm"/>
    <property type="evidence" value="ECO:0007669"/>
    <property type="project" value="UniProtKB-SubCell"/>
</dbReference>
<comment type="subcellular location">
    <subcellularLocation>
        <location evidence="1">Cytoplasm</location>
    </subcellularLocation>
</comment>
<feature type="region of interest" description="Disordered" evidence="4">
    <location>
        <begin position="1"/>
        <end position="49"/>
    </location>
</feature>
<feature type="region of interest" description="Disordered" evidence="4">
    <location>
        <begin position="383"/>
        <end position="441"/>
    </location>
</feature>
<feature type="compositionally biased region" description="Polar residues" evidence="4">
    <location>
        <begin position="912"/>
        <end position="935"/>
    </location>
</feature>
<keyword evidence="3" id="KW-0597">Phosphoprotein</keyword>
<feature type="region of interest" description="Disordered" evidence="4">
    <location>
        <begin position="963"/>
        <end position="997"/>
    </location>
</feature>
<evidence type="ECO:0000256" key="1">
    <source>
        <dbReference type="ARBA" id="ARBA00004496"/>
    </source>
</evidence>
<dbReference type="GO" id="GO:0005634">
    <property type="term" value="C:nucleus"/>
    <property type="evidence" value="ECO:0007669"/>
    <property type="project" value="TreeGrafter"/>
</dbReference>
<feature type="compositionally biased region" description="Low complexity" evidence="4">
    <location>
        <begin position="418"/>
        <end position="430"/>
    </location>
</feature>
<dbReference type="Gene3D" id="1.10.8.10">
    <property type="entry name" value="DNA helicase RuvA subunit, C-terminal domain"/>
    <property type="match status" value="1"/>
</dbReference>
<feature type="compositionally biased region" description="Polar residues" evidence="4">
    <location>
        <begin position="548"/>
        <end position="566"/>
    </location>
</feature>
<feature type="compositionally biased region" description="Polar residues" evidence="4">
    <location>
        <begin position="966"/>
        <end position="975"/>
    </location>
</feature>
<feature type="compositionally biased region" description="Low complexity" evidence="4">
    <location>
        <begin position="769"/>
        <end position="866"/>
    </location>
</feature>
<feature type="region of interest" description="Disordered" evidence="4">
    <location>
        <begin position="543"/>
        <end position="896"/>
    </location>
</feature>
<feature type="region of interest" description="Disordered" evidence="4">
    <location>
        <begin position="1239"/>
        <end position="1264"/>
    </location>
</feature>
<accession>V4BCR7</accession>
<dbReference type="CTD" id="20247527"/>
<feature type="compositionally biased region" description="Polar residues" evidence="4">
    <location>
        <begin position="297"/>
        <end position="331"/>
    </location>
</feature>
<feature type="compositionally biased region" description="Low complexity" evidence="4">
    <location>
        <begin position="395"/>
        <end position="411"/>
    </location>
</feature>
<keyword evidence="2" id="KW-0963">Cytoplasm</keyword>
<feature type="compositionally biased region" description="Polar residues" evidence="4">
    <location>
        <begin position="268"/>
        <end position="277"/>
    </location>
</feature>
<dbReference type="OrthoDB" id="5918007at2759"/>
<gene>
    <name evidence="6" type="ORF">LOTGIDRAFT_228067</name>
</gene>
<feature type="compositionally biased region" description="Low complexity" evidence="4">
    <location>
        <begin position="1291"/>
        <end position="1308"/>
    </location>
</feature>
<evidence type="ECO:0000256" key="4">
    <source>
        <dbReference type="SAM" id="MobiDB-lite"/>
    </source>
</evidence>
<feature type="compositionally biased region" description="Polar residues" evidence="4">
    <location>
        <begin position="23"/>
        <end position="33"/>
    </location>
</feature>
<evidence type="ECO:0000256" key="3">
    <source>
        <dbReference type="ARBA" id="ARBA00022553"/>
    </source>
</evidence>
<feature type="compositionally biased region" description="Low complexity" evidence="4">
    <location>
        <begin position="600"/>
        <end position="628"/>
    </location>
</feature>
<dbReference type="PANTHER" id="PTHR16308:SF13">
    <property type="entry name" value="PROTEIN LINGERER"/>
    <property type="match status" value="1"/>
</dbReference>
<dbReference type="InterPro" id="IPR022166">
    <property type="entry name" value="UBAP2/Lig"/>
</dbReference>
<feature type="region of interest" description="Disordered" evidence="4">
    <location>
        <begin position="104"/>
        <end position="331"/>
    </location>
</feature>
<dbReference type="CDD" id="cd14277">
    <property type="entry name" value="UBA_UBP2_like"/>
    <property type="match status" value="1"/>
</dbReference>
<dbReference type="STRING" id="225164.V4BCR7"/>
<organism evidence="6 7">
    <name type="scientific">Lottia gigantea</name>
    <name type="common">Giant owl limpet</name>
    <dbReference type="NCBI Taxonomy" id="225164"/>
    <lineage>
        <taxon>Eukaryota</taxon>
        <taxon>Metazoa</taxon>
        <taxon>Spiralia</taxon>
        <taxon>Lophotrochozoa</taxon>
        <taxon>Mollusca</taxon>
        <taxon>Gastropoda</taxon>
        <taxon>Patellogastropoda</taxon>
        <taxon>Lottioidea</taxon>
        <taxon>Lottiidae</taxon>
        <taxon>Lottia</taxon>
    </lineage>
</organism>
<feature type="compositionally biased region" description="Low complexity" evidence="4">
    <location>
        <begin position="976"/>
        <end position="997"/>
    </location>
</feature>
<feature type="compositionally biased region" description="Polar residues" evidence="4">
    <location>
        <begin position="1253"/>
        <end position="1264"/>
    </location>
</feature>
<feature type="domain" description="UBA" evidence="5">
    <location>
        <begin position="62"/>
        <end position="107"/>
    </location>
</feature>
<feature type="compositionally biased region" description="Polar residues" evidence="4">
    <location>
        <begin position="871"/>
        <end position="896"/>
    </location>
</feature>
<feature type="region of interest" description="Disordered" evidence="4">
    <location>
        <begin position="1099"/>
        <end position="1130"/>
    </location>
</feature>
<dbReference type="SUPFAM" id="SSF46934">
    <property type="entry name" value="UBA-like"/>
    <property type="match status" value="1"/>
</dbReference>
<dbReference type="RefSeq" id="XP_009044061.1">
    <property type="nucleotide sequence ID" value="XM_009045813.1"/>
</dbReference>
<evidence type="ECO:0000313" key="6">
    <source>
        <dbReference type="EMBL" id="ESP05516.1"/>
    </source>
</evidence>
<feature type="compositionally biased region" description="Low complexity" evidence="4">
    <location>
        <begin position="637"/>
        <end position="732"/>
    </location>
</feature>
<proteinExistence type="predicted"/>
<dbReference type="Proteomes" id="UP000030746">
    <property type="component" value="Unassembled WGS sequence"/>
</dbReference>
<feature type="compositionally biased region" description="Gly residues" evidence="4">
    <location>
        <begin position="238"/>
        <end position="247"/>
    </location>
</feature>
<dbReference type="InterPro" id="IPR009060">
    <property type="entry name" value="UBA-like_sf"/>
</dbReference>
<feature type="compositionally biased region" description="Basic and acidic residues" evidence="4">
    <location>
        <begin position="189"/>
        <end position="220"/>
    </location>
</feature>
<evidence type="ECO:0000313" key="7">
    <source>
        <dbReference type="Proteomes" id="UP000030746"/>
    </source>
</evidence>
<dbReference type="HOGENOM" id="CLU_259783_0_0_1"/>
<name>V4BCR7_LOTGI</name>
<dbReference type="Pfam" id="PF12478">
    <property type="entry name" value="UBAP2-Lig"/>
    <property type="match status" value="1"/>
</dbReference>
<dbReference type="InterPro" id="IPR015940">
    <property type="entry name" value="UBA"/>
</dbReference>
<feature type="compositionally biased region" description="Basic and acidic residues" evidence="4">
    <location>
        <begin position="136"/>
        <end position="170"/>
    </location>
</feature>
<feature type="compositionally biased region" description="Low complexity" evidence="4">
    <location>
        <begin position="936"/>
        <end position="951"/>
    </location>
</feature>
<dbReference type="SMART" id="SM00165">
    <property type="entry name" value="UBA"/>
    <property type="match status" value="1"/>
</dbReference>
<feature type="region of interest" description="Disordered" evidence="4">
    <location>
        <begin position="488"/>
        <end position="508"/>
    </location>
</feature>
<dbReference type="InterPro" id="IPR051833">
    <property type="entry name" value="TC-DDR_regulator"/>
</dbReference>
<feature type="region of interest" description="Disordered" evidence="4">
    <location>
        <begin position="912"/>
        <end position="951"/>
    </location>
</feature>
<dbReference type="PANTHER" id="PTHR16308">
    <property type="entry name" value="UBIQUITIN ASSOCIATED PROTEIN 2-LIKE/LINGERER"/>
    <property type="match status" value="1"/>
</dbReference>
<feature type="compositionally biased region" description="Basic residues" evidence="4">
    <location>
        <begin position="221"/>
        <end position="237"/>
    </location>
</feature>
<feature type="compositionally biased region" description="Gly residues" evidence="4">
    <location>
        <begin position="1309"/>
        <end position="1322"/>
    </location>
</feature>
<feature type="compositionally biased region" description="Polar residues" evidence="4">
    <location>
        <begin position="733"/>
        <end position="761"/>
    </location>
</feature>
<feature type="compositionally biased region" description="Polar residues" evidence="4">
    <location>
        <begin position="582"/>
        <end position="599"/>
    </location>
</feature>
<protein>
    <recommendedName>
        <fullName evidence="5">UBA domain-containing protein</fullName>
    </recommendedName>
</protein>
<dbReference type="GeneID" id="20247527"/>
<evidence type="ECO:0000259" key="5">
    <source>
        <dbReference type="PROSITE" id="PS50030"/>
    </source>
</evidence>
<keyword evidence="7" id="KW-1185">Reference proteome</keyword>
<sequence length="1322" mass="139999">MSTTVGTSRATNIRSTKDKLASKQMTQSTNRQNDGGGTPTIPKDKYQPTQEQLNIAHLTTNSKDDELIKKKINQLVEMTGKNEEQVAVALLDCGDDVERAALLLLEGGESNEQGEWKSQGKKKKPKNATPLPPPQKNDHAQNHSSEKPEYKRDRSRDRDQDSSDRYDGSSRRGRSNRNGAPPPRFARGRGRDRNFYGGDRSNENGEDNRENGFDNRDRSGGRGRGRGGFGRRGRGRGGRGGGSGDFGGEFNSTSNDKSPKFDKGPQIDTWTNETAEIQQKEPAGWGSTWGAEDWNEDSWTGNLNETQVFTSSRTQEEQPSSTQQNDTSSIVGQRLDLGMLLQKPNEIQQQPKQQSFNSMSQFNQQATESIKNCIGIGASRPSNLQTSQSLGPVGSLSQSVQSNSIQSPSSQTGQSTLAGQQALQQRQAKIQRSKLPPPSKIPASAVEMPGHRMPMLDVQFGVDFGSNNESAATTLSFGGADSTVTRLPTSVTNSPPSLNNHLPMNTANNTADSITSAIMASPSAGSSAGVISGLDQSSRSTSLFQSSAYSSPPKNESQSVLTQNKMSPPESIPFPSEHKSSPLVNQRTVQPSANSIGQGSLSNSQDSASLSSTFGQSAGSYQSGSYQGHKSSNLPGSQSSYTHTTNSQSSSYQSPYQSSQNQYQSSSSQYQSSQNQFGQTSSQTPYQSSQNQYQSSSGQNQYQSGQNQFPSGQQSYSNYQSGSSFQSQSGYSPNQSNTSSLYQNSAQASGAYPGQSSNQSGGAYPGQNSSTGSGAYSGQSSTQGSGSYSGSSASQNTGSYSAQNAAQSGSYAGQSASQSSGAYPGQGAAQTSGAYSGQSASQGSGAYSGQRETQSGSAYSGQSSSYHMRDSQSSNSANTNQYQTQSPGLATSPAPNQTAFSAQTCQSFNVQPSQTQTGYSSQAGPSQSNYSAQSFSGSSTLQTSPLTTSKLGDSLTKMTLKDSSMDSHVTNQYDHSSTSTPSLAATTSTPSLSGVSVNSVSSTSISAVTTTASSRMSSMSSNTSKAPPNLPPGVPLVGTPQYIMGQAGAVPSFYSPQQFYGYEDQMQLLQQRVPLANNYYDMTAAATYQVPSSLSTAGRDQASLVTSDSSKLNRVEAQSPNPSTQQQTGQSAHQPFFYGYYYPQVLPGNGFQIPTMYPMPAVTNTPHASTTATTQFQKTFGSHGYGTKAYDELSQVPDFTKTAYGVTPSQTKVTAGTRSGELAGSSYTKSHSQAFDKQGFHAGTPPPFLPHGTANQTGPLGTPTNPYAATGPFVQMVTPHNQLLHQIHQDSSVSNRMSQQSSSHTKSGGSKGYGSGAYWGAS</sequence>
<feature type="region of interest" description="Disordered" evidence="4">
    <location>
        <begin position="1289"/>
        <end position="1322"/>
    </location>
</feature>
<dbReference type="OMA" id="TYSSGIM"/>
<feature type="compositionally biased region" description="Polar residues" evidence="4">
    <location>
        <begin position="1"/>
        <end position="14"/>
    </location>
</feature>
<reference evidence="6 7" key="1">
    <citation type="journal article" date="2013" name="Nature">
        <title>Insights into bilaterian evolution from three spiralian genomes.</title>
        <authorList>
            <person name="Simakov O."/>
            <person name="Marletaz F."/>
            <person name="Cho S.J."/>
            <person name="Edsinger-Gonzales E."/>
            <person name="Havlak P."/>
            <person name="Hellsten U."/>
            <person name="Kuo D.H."/>
            <person name="Larsson T."/>
            <person name="Lv J."/>
            <person name="Arendt D."/>
            <person name="Savage R."/>
            <person name="Osoegawa K."/>
            <person name="de Jong P."/>
            <person name="Grimwood J."/>
            <person name="Chapman J.A."/>
            <person name="Shapiro H."/>
            <person name="Aerts A."/>
            <person name="Otillar R.P."/>
            <person name="Terry A.Y."/>
            <person name="Boore J.L."/>
            <person name="Grigoriev I.V."/>
            <person name="Lindberg D.R."/>
            <person name="Seaver E.C."/>
            <person name="Weisblat D.A."/>
            <person name="Putnam N.H."/>
            <person name="Rokhsar D.S."/>
        </authorList>
    </citation>
    <scope>NUCLEOTIDE SEQUENCE [LARGE SCALE GENOMIC DNA]</scope>
</reference>
<evidence type="ECO:0000256" key="2">
    <source>
        <dbReference type="ARBA" id="ARBA00022490"/>
    </source>
</evidence>
<dbReference type="EMBL" id="KB199650">
    <property type="protein sequence ID" value="ESP05516.1"/>
    <property type="molecule type" value="Genomic_DNA"/>
</dbReference>